<name>A0A0F9DMJ3_9ZZZZ</name>
<sequence length="71" mass="8102">MMNSCLESFSLENFGFKGCKEVNLCHNDDSKTEGSINLKNVKKKGLKLKRGHSKTIRMPWNFLIIDVNQEG</sequence>
<evidence type="ECO:0000313" key="1">
    <source>
        <dbReference type="EMBL" id="KKL55036.1"/>
    </source>
</evidence>
<dbReference type="EMBL" id="LAZR01030985">
    <property type="protein sequence ID" value="KKL55036.1"/>
    <property type="molecule type" value="Genomic_DNA"/>
</dbReference>
<accession>A0A0F9DMJ3</accession>
<protein>
    <submittedName>
        <fullName evidence="1">Uncharacterized protein</fullName>
    </submittedName>
</protein>
<reference evidence="1" key="1">
    <citation type="journal article" date="2015" name="Nature">
        <title>Complex archaea that bridge the gap between prokaryotes and eukaryotes.</title>
        <authorList>
            <person name="Spang A."/>
            <person name="Saw J.H."/>
            <person name="Jorgensen S.L."/>
            <person name="Zaremba-Niedzwiedzka K."/>
            <person name="Martijn J."/>
            <person name="Lind A.E."/>
            <person name="van Eijk R."/>
            <person name="Schleper C."/>
            <person name="Guy L."/>
            <person name="Ettema T.J."/>
        </authorList>
    </citation>
    <scope>NUCLEOTIDE SEQUENCE</scope>
</reference>
<proteinExistence type="predicted"/>
<comment type="caution">
    <text evidence="1">The sequence shown here is derived from an EMBL/GenBank/DDBJ whole genome shotgun (WGS) entry which is preliminary data.</text>
</comment>
<gene>
    <name evidence="1" type="ORF">LCGC14_2259430</name>
</gene>
<dbReference type="AlphaFoldDB" id="A0A0F9DMJ3"/>
<organism evidence="1">
    <name type="scientific">marine sediment metagenome</name>
    <dbReference type="NCBI Taxonomy" id="412755"/>
    <lineage>
        <taxon>unclassified sequences</taxon>
        <taxon>metagenomes</taxon>
        <taxon>ecological metagenomes</taxon>
    </lineage>
</organism>